<dbReference type="AlphaFoldDB" id="A0A6C0FWP9"/>
<evidence type="ECO:0000259" key="1">
    <source>
        <dbReference type="Pfam" id="PF17389"/>
    </source>
</evidence>
<evidence type="ECO:0000313" key="3">
    <source>
        <dbReference type="EMBL" id="QHT59893.1"/>
    </source>
</evidence>
<dbReference type="InterPro" id="IPR012341">
    <property type="entry name" value="6hp_glycosidase-like_sf"/>
</dbReference>
<feature type="domain" description="Alpha-L-rhamnosidase six-hairpin glycosidase" evidence="1">
    <location>
        <begin position="375"/>
        <end position="697"/>
    </location>
</feature>
<feature type="domain" description="Alpha-L-rhamnosidase C-terminal" evidence="2">
    <location>
        <begin position="710"/>
        <end position="781"/>
    </location>
</feature>
<proteinExistence type="predicted"/>
<dbReference type="RefSeq" id="WP_162355959.1">
    <property type="nucleotide sequence ID" value="NZ_CP048209.1"/>
</dbReference>
<dbReference type="InterPro" id="IPR008928">
    <property type="entry name" value="6-hairpin_glycosidase_sf"/>
</dbReference>
<organism evidence="3 4">
    <name type="scientific">Paenibacillus lycopersici</name>
    <dbReference type="NCBI Taxonomy" id="2704462"/>
    <lineage>
        <taxon>Bacteria</taxon>
        <taxon>Bacillati</taxon>
        <taxon>Bacillota</taxon>
        <taxon>Bacilli</taxon>
        <taxon>Bacillales</taxon>
        <taxon>Paenibacillaceae</taxon>
        <taxon>Paenibacillus</taxon>
    </lineage>
</organism>
<dbReference type="PANTHER" id="PTHR34987">
    <property type="entry name" value="C, PUTATIVE (AFU_ORTHOLOGUE AFUA_3G02880)-RELATED"/>
    <property type="match status" value="1"/>
</dbReference>
<dbReference type="PANTHER" id="PTHR34987:SF2">
    <property type="entry name" value="B, PUTATIVE (AFU_ORTHOLOGUE AFUA_7G05040)-RELATED"/>
    <property type="match status" value="1"/>
</dbReference>
<evidence type="ECO:0008006" key="5">
    <source>
        <dbReference type="Google" id="ProtNLM"/>
    </source>
</evidence>
<reference evidence="3 4" key="1">
    <citation type="submission" date="2020-01" db="EMBL/GenBank/DDBJ databases">
        <title>Paenibacillus sp. nov., isolated from tomato rhizosphere.</title>
        <authorList>
            <person name="Weon H.-Y."/>
            <person name="Lee S.A."/>
        </authorList>
    </citation>
    <scope>NUCLEOTIDE SEQUENCE [LARGE SCALE GENOMIC DNA]</scope>
    <source>
        <strain evidence="3 4">12200R-189</strain>
    </source>
</reference>
<dbReference type="Pfam" id="PF17389">
    <property type="entry name" value="Bac_rhamnosid6H"/>
    <property type="match status" value="1"/>
</dbReference>
<sequence>MEHRHPWTAAWIWPSSDSNAGAARRQQRTFFRKSFQVANPAESALTVEVTADSKYRLYVNGIFVLRGPCKGDDFNQYYDTVELAPYLREGSNVIAVEVVHYPRILIGGPSEGGPMSEWRSDIGGLWLQGALTDRSGAEPLKLDTDGSWRMTSCEAVGIQAETKTLFVGGTEEVQGSLIPADWREAGFDDSSWAVCGGPIEPLDRLWGQLLPWQLKPRPIPALQETEREFVRVMRASGIAPDADVEAIFPLRLNPGESAWLELDAGLLTTGYVQLDVCEGGGGRVALLYAEAYEYEHPEQHGGQRKTVRDDPEGKILIGNEDFYSPAGWGRPGRPETYEPMGRRAFRFVRVALQAGDEPLTLASLRWRATSYPLQELGSVRSSDPLTDDMWRISLNTLRNCMQDTYEDTPYYEQMQYIMDAKSQALFTYAVSGDDRLGRKTIYDFHSSLIPSGMLQSRYPSVSRQVIPGFALYWVQMVYDHYAHFGDAALVRRYLPTIDAVLGWFERLVEEDGLVGYIPEPYWAFVDWVESWNETAGAPPARREGALTAYNLMYAVTLQQGADLNEAAGRTDTAAEYRSRAQAVNAAVLASCYDEASGLFRDGPAVAMFSQHAQLWAVLSGAVEGEAAGALMDRMFARNDLAEASFSMSHFLFRALAKAGRYGRTEQLWQAWKDQIALGLTAWVEDPVQQRSDNHAWSSLPLYEYPAETLGVKPGLPGFAAVRIEPKPAGQTWAEGAVPTPMGEVRVRWEIADGHFTLDAEVPAGVPAVVVLPDGSTHEREQASFRVACPI</sequence>
<gene>
    <name evidence="3" type="ORF">GXP70_07975</name>
</gene>
<dbReference type="SUPFAM" id="SSF49785">
    <property type="entry name" value="Galactose-binding domain-like"/>
    <property type="match status" value="1"/>
</dbReference>
<dbReference type="Gene3D" id="1.50.10.10">
    <property type="match status" value="1"/>
</dbReference>
<accession>A0A6C0FWP9</accession>
<evidence type="ECO:0000259" key="2">
    <source>
        <dbReference type="Pfam" id="PF17390"/>
    </source>
</evidence>
<dbReference type="SUPFAM" id="SSF48208">
    <property type="entry name" value="Six-hairpin glycosidases"/>
    <property type="match status" value="1"/>
</dbReference>
<dbReference type="KEGG" id="plyc:GXP70_07975"/>
<dbReference type="GO" id="GO:0005975">
    <property type="term" value="P:carbohydrate metabolic process"/>
    <property type="evidence" value="ECO:0007669"/>
    <property type="project" value="InterPro"/>
</dbReference>
<dbReference type="EMBL" id="CP048209">
    <property type="protein sequence ID" value="QHT59893.1"/>
    <property type="molecule type" value="Genomic_DNA"/>
</dbReference>
<dbReference type="InterPro" id="IPR035396">
    <property type="entry name" value="Bac_rhamnosid6H"/>
</dbReference>
<dbReference type="Pfam" id="PF17390">
    <property type="entry name" value="Bac_rhamnosid_C"/>
    <property type="match status" value="1"/>
</dbReference>
<dbReference type="Gene3D" id="2.60.120.260">
    <property type="entry name" value="Galactose-binding domain-like"/>
    <property type="match status" value="1"/>
</dbReference>
<evidence type="ECO:0000313" key="4">
    <source>
        <dbReference type="Proteomes" id="UP000476064"/>
    </source>
</evidence>
<dbReference type="Proteomes" id="UP000476064">
    <property type="component" value="Chromosome"/>
</dbReference>
<protein>
    <recommendedName>
        <fullName evidence="5">Alpha-L-rhamnosidase</fullName>
    </recommendedName>
</protein>
<dbReference type="InterPro" id="IPR035398">
    <property type="entry name" value="Bac_rhamnosid_C"/>
</dbReference>
<dbReference type="Gene3D" id="2.60.420.10">
    <property type="entry name" value="Maltose phosphorylase, domain 3"/>
    <property type="match status" value="1"/>
</dbReference>
<keyword evidence="4" id="KW-1185">Reference proteome</keyword>
<dbReference type="InterPro" id="IPR008979">
    <property type="entry name" value="Galactose-bd-like_sf"/>
</dbReference>
<name>A0A6C0FWP9_9BACL</name>